<evidence type="ECO:0000256" key="2">
    <source>
        <dbReference type="ARBA" id="ARBA00007015"/>
    </source>
</evidence>
<evidence type="ECO:0000313" key="9">
    <source>
        <dbReference type="EnsemblProtists" id="PYU1_T010791"/>
    </source>
</evidence>
<feature type="transmembrane region" description="Helical" evidence="8">
    <location>
        <begin position="265"/>
        <end position="284"/>
    </location>
</feature>
<protein>
    <submittedName>
        <fullName evidence="9">Uncharacterized protein</fullName>
    </submittedName>
</protein>
<evidence type="ECO:0000256" key="4">
    <source>
        <dbReference type="ARBA" id="ARBA00022692"/>
    </source>
</evidence>
<evidence type="ECO:0000313" key="10">
    <source>
        <dbReference type="Proteomes" id="UP000019132"/>
    </source>
</evidence>
<keyword evidence="3" id="KW-0813">Transport</keyword>
<dbReference type="Pfam" id="PF03092">
    <property type="entry name" value="BT1"/>
    <property type="match status" value="1"/>
</dbReference>
<dbReference type="EMBL" id="GL376592">
    <property type="status" value="NOT_ANNOTATED_CDS"/>
    <property type="molecule type" value="Genomic_DNA"/>
</dbReference>
<organism evidence="9 10">
    <name type="scientific">Globisporangium ultimum (strain ATCC 200006 / CBS 805.95 / DAOM BR144)</name>
    <name type="common">Pythium ultimum</name>
    <dbReference type="NCBI Taxonomy" id="431595"/>
    <lineage>
        <taxon>Eukaryota</taxon>
        <taxon>Sar</taxon>
        <taxon>Stramenopiles</taxon>
        <taxon>Oomycota</taxon>
        <taxon>Peronosporomycetes</taxon>
        <taxon>Pythiales</taxon>
        <taxon>Pythiaceae</taxon>
        <taxon>Globisporangium</taxon>
    </lineage>
</organism>
<dbReference type="InterPro" id="IPR036259">
    <property type="entry name" value="MFS_trans_sf"/>
</dbReference>
<keyword evidence="6 8" id="KW-0472">Membrane</keyword>
<dbReference type="OMA" id="WCNFTDK"/>
<feature type="transmembrane region" description="Helical" evidence="8">
    <location>
        <begin position="144"/>
        <end position="166"/>
    </location>
</feature>
<feature type="transmembrane region" description="Helical" evidence="8">
    <location>
        <begin position="222"/>
        <end position="245"/>
    </location>
</feature>
<reference evidence="10" key="2">
    <citation type="submission" date="2010-04" db="EMBL/GenBank/DDBJ databases">
        <authorList>
            <person name="Buell R."/>
            <person name="Hamilton J."/>
            <person name="Hostetler J."/>
        </authorList>
    </citation>
    <scope>NUCLEOTIDE SEQUENCE [LARGE SCALE GENOMIC DNA]</scope>
    <source>
        <strain evidence="10">DAOM:BR144</strain>
    </source>
</reference>
<dbReference type="SUPFAM" id="SSF103473">
    <property type="entry name" value="MFS general substrate transporter"/>
    <property type="match status" value="1"/>
</dbReference>
<dbReference type="PANTHER" id="PTHR31585">
    <property type="entry name" value="FOLATE-BIOPTERIN TRANSPORTER 1, CHLOROPLASTIC"/>
    <property type="match status" value="1"/>
</dbReference>
<feature type="transmembrane region" description="Helical" evidence="8">
    <location>
        <begin position="296"/>
        <end position="319"/>
    </location>
</feature>
<comment type="similarity">
    <text evidence="2">Belongs to the major facilitator superfamily. Folate-biopterin transporter (TC 2.A.71) family.</text>
</comment>
<dbReference type="GO" id="GO:0016020">
    <property type="term" value="C:membrane"/>
    <property type="evidence" value="ECO:0007669"/>
    <property type="project" value="UniProtKB-SubCell"/>
</dbReference>
<feature type="transmembrane region" description="Helical" evidence="8">
    <location>
        <begin position="491"/>
        <end position="511"/>
    </location>
</feature>
<accession>K3X0P2</accession>
<keyword evidence="10" id="KW-1185">Reference proteome</keyword>
<feature type="compositionally biased region" description="Polar residues" evidence="7">
    <location>
        <begin position="21"/>
        <end position="30"/>
    </location>
</feature>
<evidence type="ECO:0000256" key="6">
    <source>
        <dbReference type="ARBA" id="ARBA00023136"/>
    </source>
</evidence>
<proteinExistence type="inferred from homology"/>
<feature type="transmembrane region" description="Helical" evidence="8">
    <location>
        <begin position="668"/>
        <end position="691"/>
    </location>
</feature>
<feature type="transmembrane region" description="Helical" evidence="8">
    <location>
        <begin position="178"/>
        <end position="197"/>
    </location>
</feature>
<name>K3X0P2_GLOUD</name>
<dbReference type="AlphaFoldDB" id="K3X0P2"/>
<evidence type="ECO:0000256" key="1">
    <source>
        <dbReference type="ARBA" id="ARBA00004141"/>
    </source>
</evidence>
<keyword evidence="5 8" id="KW-1133">Transmembrane helix</keyword>
<evidence type="ECO:0000256" key="8">
    <source>
        <dbReference type="SAM" id="Phobius"/>
    </source>
</evidence>
<reference evidence="10" key="1">
    <citation type="journal article" date="2010" name="Genome Biol.">
        <title>Genome sequence of the necrotrophic plant pathogen Pythium ultimum reveals original pathogenicity mechanisms and effector repertoire.</title>
        <authorList>
            <person name="Levesque C.A."/>
            <person name="Brouwer H."/>
            <person name="Cano L."/>
            <person name="Hamilton J.P."/>
            <person name="Holt C."/>
            <person name="Huitema E."/>
            <person name="Raffaele S."/>
            <person name="Robideau G.P."/>
            <person name="Thines M."/>
            <person name="Win J."/>
            <person name="Zerillo M.M."/>
            <person name="Beakes G.W."/>
            <person name="Boore J.L."/>
            <person name="Busam D."/>
            <person name="Dumas B."/>
            <person name="Ferriera S."/>
            <person name="Fuerstenberg S.I."/>
            <person name="Gachon C.M."/>
            <person name="Gaulin E."/>
            <person name="Govers F."/>
            <person name="Grenville-Briggs L."/>
            <person name="Horner N."/>
            <person name="Hostetler J."/>
            <person name="Jiang R.H."/>
            <person name="Johnson J."/>
            <person name="Krajaejun T."/>
            <person name="Lin H."/>
            <person name="Meijer H.J."/>
            <person name="Moore B."/>
            <person name="Morris P."/>
            <person name="Phuntmart V."/>
            <person name="Puiu D."/>
            <person name="Shetty J."/>
            <person name="Stajich J.E."/>
            <person name="Tripathy S."/>
            <person name="Wawra S."/>
            <person name="van West P."/>
            <person name="Whitty B.R."/>
            <person name="Coutinho P.M."/>
            <person name="Henrissat B."/>
            <person name="Martin F."/>
            <person name="Thomas P.D."/>
            <person name="Tyler B.M."/>
            <person name="De Vries R.P."/>
            <person name="Kamoun S."/>
            <person name="Yandell M."/>
            <person name="Tisserat N."/>
            <person name="Buell C.R."/>
        </authorList>
    </citation>
    <scope>NUCLEOTIDE SEQUENCE</scope>
    <source>
        <strain evidence="10">DAOM:BR144</strain>
    </source>
</reference>
<dbReference type="PANTHER" id="PTHR31585:SF5">
    <property type="entry name" value="RNA-BINDING S4 DOMAIN-CONTAINING PROTEIN"/>
    <property type="match status" value="1"/>
</dbReference>
<evidence type="ECO:0000256" key="5">
    <source>
        <dbReference type="ARBA" id="ARBA00022989"/>
    </source>
</evidence>
<evidence type="ECO:0000256" key="3">
    <source>
        <dbReference type="ARBA" id="ARBA00022448"/>
    </source>
</evidence>
<dbReference type="HOGENOM" id="CLU_024104_0_0_1"/>
<dbReference type="InterPro" id="IPR039309">
    <property type="entry name" value="BT1"/>
</dbReference>
<dbReference type="eggNOG" id="ENOG502SIXI">
    <property type="taxonomic scope" value="Eukaryota"/>
</dbReference>
<reference evidence="9" key="3">
    <citation type="submission" date="2015-02" db="UniProtKB">
        <authorList>
            <consortium name="EnsemblProtists"/>
        </authorList>
    </citation>
    <scope>IDENTIFICATION</scope>
    <source>
        <strain evidence="9">DAOM BR144</strain>
    </source>
</reference>
<dbReference type="EnsemblProtists" id="PYU1_T010791">
    <property type="protein sequence ID" value="PYU1_T010791"/>
    <property type="gene ID" value="PYU1_G010768"/>
</dbReference>
<dbReference type="InParanoid" id="K3X0P2"/>
<dbReference type="Proteomes" id="UP000019132">
    <property type="component" value="Unassembled WGS sequence"/>
</dbReference>
<comment type="subcellular location">
    <subcellularLocation>
        <location evidence="1">Membrane</location>
        <topology evidence="1">Multi-pass membrane protein</topology>
    </subcellularLocation>
</comment>
<feature type="transmembrane region" description="Helical" evidence="8">
    <location>
        <begin position="626"/>
        <end position="647"/>
    </location>
</feature>
<evidence type="ECO:0000256" key="7">
    <source>
        <dbReference type="SAM" id="MobiDB-lite"/>
    </source>
</evidence>
<dbReference type="VEuPathDB" id="FungiDB:PYU1_G010768"/>
<keyword evidence="4 8" id="KW-0812">Transmembrane</keyword>
<feature type="transmembrane region" description="Helical" evidence="8">
    <location>
        <begin position="99"/>
        <end position="124"/>
    </location>
</feature>
<sequence>MATEASLAEDRAALAGPRDSPYQSEHGAQSQLGITPASSATAHYHVKSTTAAKTAGDVFGEGIHIELSPAKVSVLHVANDDDARCERHRSRRRGKTHKATLFSAEHIGLLMSLMFASLLTSMLKRGLLPVMKAELKLQQAQLDAAQILLTLPWACSFITGFCSDVFPIFGCHRKSYMVLGWVLTSLALFALAFVNYIREYDLRIQRDDATLGEAERTNAVNVYVFLLGLAAFGGILSVVVAEIYVIQQSRRESVRDRGHSVGTFLLTQFGFEMVGQFVTSVVIFRTTRLGVVPLYSFRSIVLFLVLFSLVPIPALLCFFKERSGDTDERQQQDLDEKEAPYLEKIEDKQNATVMRKLGYEEKRASVFATDDDFSDDEYGVAVLGASRFEVDVAGHDEVETSGRRGTVSVVKDHLSMVWTTLQQEATWHVVRFLIAFTFCTEFTLNYPHQLLDIWCAMSLKMESSGKTLAEAMYFLAVYVWKMLCINGNWRVMLGSTLLGVFLLPQCTYFLLATFDVTRSPDLYVVIKSLRGFIRGMIVVIEAAVTIEIAPCGGEGATFGMIVSIGTVMRLLATTGSNILGNAFDSSSGTHSLEAAAANFDASDGANARNSSLRAIALDTSTVRHRVMVALLVCYGIRLLAVFGLAFLPRQKKELQRMLRRGAFPLRRAHAWSTTALLLGSLAFVAIVNTWIVAPSSSIGSSTAD</sequence>
<feature type="region of interest" description="Disordered" evidence="7">
    <location>
        <begin position="1"/>
        <end position="30"/>
    </location>
</feature>